<evidence type="ECO:0000313" key="1">
    <source>
        <dbReference type="EMBL" id="KAI5666946.1"/>
    </source>
</evidence>
<sequence length="340" mass="38560">MTVQEGGNGEGGDVGEDRDVEGEEEERDRDEEADKEEEDSEDRVAVLVSSSGRTGRVGLTFIEITWSSCGTYRVHATTDGDMMITLHDVELILGIPAYGELLDKFIKRFASFNRKVRNSEVAFGKPHHHQHHQKIGKATVPESQSTATASVLASTCSYSHCTNSNPNKTAHLSSFKDLYRDQQSVFLSNGYIHFLSFRLFLATSVMTCIFCTLQRNAIVHNNIMVFGYSFKGLQTSSFPGSMNSHFLSFTSFLMETLNFIRFAMGNKPARPKKEEVLLMIVPPVDQAYARWLARDLERIHRFVPRNPRAIKPPEHYIEYMRLNGWLDLDLDDPDLAHLFK</sequence>
<reference evidence="2" key="1">
    <citation type="journal article" date="2023" name="Nat. Plants">
        <title>Single-cell RNA sequencing provides a high-resolution roadmap for understanding the multicellular compartmentation of specialized metabolism.</title>
        <authorList>
            <person name="Sun S."/>
            <person name="Shen X."/>
            <person name="Li Y."/>
            <person name="Li Y."/>
            <person name="Wang S."/>
            <person name="Li R."/>
            <person name="Zhang H."/>
            <person name="Shen G."/>
            <person name="Guo B."/>
            <person name="Wei J."/>
            <person name="Xu J."/>
            <person name="St-Pierre B."/>
            <person name="Chen S."/>
            <person name="Sun C."/>
        </authorList>
    </citation>
    <scope>NUCLEOTIDE SEQUENCE [LARGE SCALE GENOMIC DNA]</scope>
</reference>
<proteinExistence type="predicted"/>
<protein>
    <submittedName>
        <fullName evidence="1">Uncharacterized protein</fullName>
    </submittedName>
</protein>
<comment type="caution">
    <text evidence="1">The sequence shown here is derived from an EMBL/GenBank/DDBJ whole genome shotgun (WGS) entry which is preliminary data.</text>
</comment>
<gene>
    <name evidence="1" type="ORF">M9H77_16799</name>
</gene>
<evidence type="ECO:0000313" key="2">
    <source>
        <dbReference type="Proteomes" id="UP001060085"/>
    </source>
</evidence>
<accession>A0ACC0B2R2</accession>
<name>A0ACC0B2R2_CATRO</name>
<organism evidence="1 2">
    <name type="scientific">Catharanthus roseus</name>
    <name type="common">Madagascar periwinkle</name>
    <name type="synonym">Vinca rosea</name>
    <dbReference type="NCBI Taxonomy" id="4058"/>
    <lineage>
        <taxon>Eukaryota</taxon>
        <taxon>Viridiplantae</taxon>
        <taxon>Streptophyta</taxon>
        <taxon>Embryophyta</taxon>
        <taxon>Tracheophyta</taxon>
        <taxon>Spermatophyta</taxon>
        <taxon>Magnoliopsida</taxon>
        <taxon>eudicotyledons</taxon>
        <taxon>Gunneridae</taxon>
        <taxon>Pentapetalae</taxon>
        <taxon>asterids</taxon>
        <taxon>lamiids</taxon>
        <taxon>Gentianales</taxon>
        <taxon>Apocynaceae</taxon>
        <taxon>Rauvolfioideae</taxon>
        <taxon>Vinceae</taxon>
        <taxon>Catharanthinae</taxon>
        <taxon>Catharanthus</taxon>
    </lineage>
</organism>
<keyword evidence="2" id="KW-1185">Reference proteome</keyword>
<dbReference type="Proteomes" id="UP001060085">
    <property type="component" value="Linkage Group LG04"/>
</dbReference>
<dbReference type="EMBL" id="CM044704">
    <property type="protein sequence ID" value="KAI5666946.1"/>
    <property type="molecule type" value="Genomic_DNA"/>
</dbReference>